<dbReference type="KEGG" id="hanx:ABSL23_05460"/>
<dbReference type="Pfam" id="PF26269">
    <property type="entry name" value="DUF8072"/>
    <property type="match status" value="1"/>
</dbReference>
<dbReference type="GeneID" id="91108575"/>
<evidence type="ECO:0000259" key="1">
    <source>
        <dbReference type="Pfam" id="PF26269"/>
    </source>
</evidence>
<name>A0AAU8CFD2_9EURY</name>
<dbReference type="RefSeq" id="WP_353634969.1">
    <property type="nucleotide sequence ID" value="NZ_CP159204.1"/>
</dbReference>
<dbReference type="InterPro" id="IPR058385">
    <property type="entry name" value="DUF8072"/>
</dbReference>
<evidence type="ECO:0000313" key="2">
    <source>
        <dbReference type="EMBL" id="XCF17459.1"/>
    </source>
</evidence>
<dbReference type="AlphaFoldDB" id="A0AAU8CFD2"/>
<accession>A0AAU8CFD2</accession>
<gene>
    <name evidence="2" type="ORF">ABSL23_05460</name>
</gene>
<protein>
    <recommendedName>
        <fullName evidence="1">DUF8072 domain-containing protein</fullName>
    </recommendedName>
</protein>
<reference evidence="2" key="1">
    <citation type="submission" date="2024-06" db="EMBL/GenBank/DDBJ databases">
        <title>Genome Sequence of an extremely halophilic archaeon isolated from Permian era halite, Salado Formation, Carlsbad, New Mexico: Halobacterium sp. strain NMX12-1.</title>
        <authorList>
            <person name="Sotoa L."/>
            <person name="DasSarma P."/>
            <person name="Anton B.P."/>
            <person name="Vincze T."/>
            <person name="Verma I."/>
            <person name="Eralp B."/>
            <person name="Powers D.W."/>
            <person name="Dozier B.L."/>
            <person name="Roberts R.J."/>
            <person name="DasSarma S."/>
        </authorList>
    </citation>
    <scope>NUCLEOTIDE SEQUENCE</scope>
    <source>
        <strain evidence="2">NMX12-1</strain>
    </source>
</reference>
<organism evidence="2">
    <name type="scientific">Halobacterium sp. NMX12-1</name>
    <dbReference type="NCBI Taxonomy" id="3166650"/>
    <lineage>
        <taxon>Archaea</taxon>
        <taxon>Methanobacteriati</taxon>
        <taxon>Methanobacteriota</taxon>
        <taxon>Stenosarchaea group</taxon>
        <taxon>Halobacteria</taxon>
        <taxon>Halobacteriales</taxon>
        <taxon>Halobacteriaceae</taxon>
        <taxon>Halobacterium</taxon>
    </lineage>
</organism>
<feature type="domain" description="DUF8072" evidence="1">
    <location>
        <begin position="13"/>
        <end position="88"/>
    </location>
</feature>
<sequence length="94" mass="10897">MDELVTILREQEAGPVHVEVDDEWEHDVELEEAEEGERGFYAEGRDLEADNVLFRFTTPKTSDERVTVERRHARDDEWEELGELTGVDVETHVG</sequence>
<dbReference type="EMBL" id="CP159204">
    <property type="protein sequence ID" value="XCF17459.1"/>
    <property type="molecule type" value="Genomic_DNA"/>
</dbReference>
<proteinExistence type="predicted"/>